<keyword evidence="2" id="KW-1185">Reference proteome</keyword>
<gene>
    <name evidence="1" type="ORF">AXF42_Ash011457</name>
</gene>
<name>A0A2I0BAN9_9ASPA</name>
<dbReference type="AlphaFoldDB" id="A0A2I0BAN9"/>
<sequence>MDSSELMASGLDDHSYERRSFPMVPPLKRVAEEASAASSSSALLPVKKACSDLIDESAMNDWDAELKQELKFSSILDDFSGQEISYEELYLAFKVMQRMFLHAHIKIPDGLKNICQKSIYWQGIPKELSLTLVKRFDMACTFIQNHKMFEKWLLESIDFILEKSMTMHEVGAFIKKCQVEESRSDIESLLLPDITWFLHWLENTEAPYVPKRAKAHSLMLKLAFRKHITREEYKNFGIFRRNCVHAPFYDGYDPNKRFENCKEDCVECRKLFPILQVHFNFMKWLNDGTSETHEFISSLLDVNIALNLKGSMDVPDEVIDDCYVSFFDLPKALIRDCIYVIAIDLYMNNSCVYDLIQNHPYI</sequence>
<proteinExistence type="predicted"/>
<organism evidence="1 2">
    <name type="scientific">Apostasia shenzhenica</name>
    <dbReference type="NCBI Taxonomy" id="1088818"/>
    <lineage>
        <taxon>Eukaryota</taxon>
        <taxon>Viridiplantae</taxon>
        <taxon>Streptophyta</taxon>
        <taxon>Embryophyta</taxon>
        <taxon>Tracheophyta</taxon>
        <taxon>Spermatophyta</taxon>
        <taxon>Magnoliopsida</taxon>
        <taxon>Liliopsida</taxon>
        <taxon>Asparagales</taxon>
        <taxon>Orchidaceae</taxon>
        <taxon>Apostasioideae</taxon>
        <taxon>Apostasia</taxon>
    </lineage>
</organism>
<dbReference type="Proteomes" id="UP000236161">
    <property type="component" value="Unassembled WGS sequence"/>
</dbReference>
<accession>A0A2I0BAN9</accession>
<dbReference type="EMBL" id="KZ451899">
    <property type="protein sequence ID" value="PKA64855.1"/>
    <property type="molecule type" value="Genomic_DNA"/>
</dbReference>
<reference evidence="1 2" key="1">
    <citation type="journal article" date="2017" name="Nature">
        <title>The Apostasia genome and the evolution of orchids.</title>
        <authorList>
            <person name="Zhang G.Q."/>
            <person name="Liu K.W."/>
            <person name="Li Z."/>
            <person name="Lohaus R."/>
            <person name="Hsiao Y.Y."/>
            <person name="Niu S.C."/>
            <person name="Wang J.Y."/>
            <person name="Lin Y.C."/>
            <person name="Xu Q."/>
            <person name="Chen L.J."/>
            <person name="Yoshida K."/>
            <person name="Fujiwara S."/>
            <person name="Wang Z.W."/>
            <person name="Zhang Y.Q."/>
            <person name="Mitsuda N."/>
            <person name="Wang M."/>
            <person name="Liu G.H."/>
            <person name="Pecoraro L."/>
            <person name="Huang H.X."/>
            <person name="Xiao X.J."/>
            <person name="Lin M."/>
            <person name="Wu X.Y."/>
            <person name="Wu W.L."/>
            <person name="Chen Y.Y."/>
            <person name="Chang S.B."/>
            <person name="Sakamoto S."/>
            <person name="Ohme-Takagi M."/>
            <person name="Yagi M."/>
            <person name="Zeng S.J."/>
            <person name="Shen C.Y."/>
            <person name="Yeh C.M."/>
            <person name="Luo Y.B."/>
            <person name="Tsai W.C."/>
            <person name="Van de Peer Y."/>
            <person name="Liu Z.J."/>
        </authorList>
    </citation>
    <scope>NUCLEOTIDE SEQUENCE [LARGE SCALE GENOMIC DNA]</scope>
    <source>
        <strain evidence="2">cv. Shenzhen</strain>
        <tissue evidence="1">Stem</tissue>
    </source>
</reference>
<protein>
    <submittedName>
        <fullName evidence="1">Uncharacterized protein</fullName>
    </submittedName>
</protein>
<evidence type="ECO:0000313" key="1">
    <source>
        <dbReference type="EMBL" id="PKA64855.1"/>
    </source>
</evidence>
<evidence type="ECO:0000313" key="2">
    <source>
        <dbReference type="Proteomes" id="UP000236161"/>
    </source>
</evidence>